<dbReference type="InterPro" id="IPR017685">
    <property type="entry name" value="ArgP"/>
</dbReference>
<dbReference type="InterPro" id="IPR005119">
    <property type="entry name" value="LysR_subst-bd"/>
</dbReference>
<keyword evidence="3" id="KW-0238">DNA-binding</keyword>
<dbReference type="InterPro" id="IPR036388">
    <property type="entry name" value="WH-like_DNA-bd_sf"/>
</dbReference>
<keyword evidence="2" id="KW-0805">Transcription regulation</keyword>
<feature type="domain" description="HTH lysR-type" evidence="5">
    <location>
        <begin position="2"/>
        <end position="58"/>
    </location>
</feature>
<evidence type="ECO:0000256" key="4">
    <source>
        <dbReference type="ARBA" id="ARBA00023163"/>
    </source>
</evidence>
<dbReference type="InterPro" id="IPR036390">
    <property type="entry name" value="WH_DNA-bd_sf"/>
</dbReference>
<reference evidence="6 7" key="1">
    <citation type="submission" date="2018-01" db="EMBL/GenBank/DDBJ databases">
        <title>Genomic Encyclopedia of Archaeal and Bacterial Type Strains, Phase II (KMG-II): from individual species to whole genera.</title>
        <authorList>
            <person name="Goeker M."/>
        </authorList>
    </citation>
    <scope>NUCLEOTIDE SEQUENCE [LARGE SCALE GENOMIC DNA]</scope>
    <source>
        <strain evidence="6 7">DSM 12048</strain>
    </source>
</reference>
<proteinExistence type="inferred from homology"/>
<evidence type="ECO:0000313" key="6">
    <source>
        <dbReference type="EMBL" id="PPB80259.1"/>
    </source>
</evidence>
<sequence length="292" mass="31837">MFDPIHLETLATILRVGSFEAAAHELNVTPSAVSQRIRALEERVGAALILREQPARPTPIGARLARHAEDLRLLERALAQDLGLASQAERPVVRIAVNADSVAIWVLSALAETDGMLFDIVIDDQDHSAEWLRRGEVQAAVTSHPGPIAGCDAYPLGVLRYLATASPDFVARWFPDGPTAEALSRAPALIFNLKDRLQADWAEEVCGRRLALPGHYLPSSTGFVEAARLGMGWGMNPEPLVRHELATGALVALADRPLDVMLYWQVGRLTAKALAPLTDAIRRRARRVLRPA</sequence>
<dbReference type="PROSITE" id="PS50931">
    <property type="entry name" value="HTH_LYSR"/>
    <property type="match status" value="1"/>
</dbReference>
<dbReference type="Gene3D" id="1.10.10.10">
    <property type="entry name" value="Winged helix-like DNA-binding domain superfamily/Winged helix DNA-binding domain"/>
    <property type="match status" value="1"/>
</dbReference>
<dbReference type="GO" id="GO:0003677">
    <property type="term" value="F:DNA binding"/>
    <property type="evidence" value="ECO:0007669"/>
    <property type="project" value="UniProtKB-KW"/>
</dbReference>
<organism evidence="6 7">
    <name type="scientific">Albidovulum inexpectatum</name>
    <dbReference type="NCBI Taxonomy" id="196587"/>
    <lineage>
        <taxon>Bacteria</taxon>
        <taxon>Pseudomonadati</taxon>
        <taxon>Pseudomonadota</taxon>
        <taxon>Alphaproteobacteria</taxon>
        <taxon>Rhodobacterales</taxon>
        <taxon>Paracoccaceae</taxon>
        <taxon>Albidovulum</taxon>
    </lineage>
</organism>
<dbReference type="InterPro" id="IPR050176">
    <property type="entry name" value="LTTR"/>
</dbReference>
<keyword evidence="4" id="KW-0804">Transcription</keyword>
<dbReference type="OrthoDB" id="3252676at2"/>
<dbReference type="EMBL" id="PRDS01000006">
    <property type="protein sequence ID" value="PPB80259.1"/>
    <property type="molecule type" value="Genomic_DNA"/>
</dbReference>
<dbReference type="SUPFAM" id="SSF46785">
    <property type="entry name" value="Winged helix' DNA-binding domain"/>
    <property type="match status" value="1"/>
</dbReference>
<dbReference type="Gene3D" id="3.40.190.290">
    <property type="match status" value="1"/>
</dbReference>
<keyword evidence="7" id="KW-1185">Reference proteome</keyword>
<dbReference type="PRINTS" id="PR00039">
    <property type="entry name" value="HTHLYSR"/>
</dbReference>
<dbReference type="InterPro" id="IPR000847">
    <property type="entry name" value="LysR_HTH_N"/>
</dbReference>
<evidence type="ECO:0000256" key="2">
    <source>
        <dbReference type="ARBA" id="ARBA00023015"/>
    </source>
</evidence>
<evidence type="ECO:0000256" key="3">
    <source>
        <dbReference type="ARBA" id="ARBA00023125"/>
    </source>
</evidence>
<comment type="caution">
    <text evidence="6">The sequence shown here is derived from an EMBL/GenBank/DDBJ whole genome shotgun (WGS) entry which is preliminary data.</text>
</comment>
<dbReference type="NCBIfam" id="TIGR03298">
    <property type="entry name" value="argP"/>
    <property type="match status" value="1"/>
</dbReference>
<accession>A0A2S5JFQ0</accession>
<dbReference type="NCBIfam" id="NF009888">
    <property type="entry name" value="PRK13348.1"/>
    <property type="match status" value="1"/>
</dbReference>
<evidence type="ECO:0000256" key="1">
    <source>
        <dbReference type="ARBA" id="ARBA00009437"/>
    </source>
</evidence>
<dbReference type="GO" id="GO:0003700">
    <property type="term" value="F:DNA-binding transcription factor activity"/>
    <property type="evidence" value="ECO:0007669"/>
    <property type="project" value="InterPro"/>
</dbReference>
<protein>
    <submittedName>
        <fullName evidence="6">LysR family transcriptional regulator (Chromosome initiation inhibitor)</fullName>
    </submittedName>
</protein>
<dbReference type="Pfam" id="PF03466">
    <property type="entry name" value="LysR_substrate"/>
    <property type="match status" value="1"/>
</dbReference>
<evidence type="ECO:0000313" key="7">
    <source>
        <dbReference type="Proteomes" id="UP000239736"/>
    </source>
</evidence>
<evidence type="ECO:0000259" key="5">
    <source>
        <dbReference type="PROSITE" id="PS50931"/>
    </source>
</evidence>
<dbReference type="Proteomes" id="UP000239736">
    <property type="component" value="Unassembled WGS sequence"/>
</dbReference>
<name>A0A2S5JFQ0_9RHOB</name>
<dbReference type="RefSeq" id="WP_104071503.1">
    <property type="nucleotide sequence ID" value="NZ_PRDS01000006.1"/>
</dbReference>
<dbReference type="PANTHER" id="PTHR30579">
    <property type="entry name" value="TRANSCRIPTIONAL REGULATOR"/>
    <property type="match status" value="1"/>
</dbReference>
<gene>
    <name evidence="6" type="ORF">LV82_02134</name>
</gene>
<dbReference type="PANTHER" id="PTHR30579:SF2">
    <property type="entry name" value="HTH-TYPE TRANSCRIPTIONAL REGULATOR ARGP"/>
    <property type="match status" value="1"/>
</dbReference>
<dbReference type="AlphaFoldDB" id="A0A2S5JFQ0"/>
<comment type="similarity">
    <text evidence="1">Belongs to the LysR transcriptional regulatory family.</text>
</comment>
<dbReference type="SUPFAM" id="SSF53850">
    <property type="entry name" value="Periplasmic binding protein-like II"/>
    <property type="match status" value="1"/>
</dbReference>
<dbReference type="NCBIfam" id="NF002964">
    <property type="entry name" value="PRK03635.1"/>
    <property type="match status" value="1"/>
</dbReference>
<dbReference type="Pfam" id="PF00126">
    <property type="entry name" value="HTH_1"/>
    <property type="match status" value="1"/>
</dbReference>